<reference evidence="3" key="1">
    <citation type="journal article" date="2015" name="PLoS Genet.">
        <title>The dynamic genome and transcriptome of the human fungal pathogen Blastomyces and close relative Emmonsia.</title>
        <authorList>
            <person name="Munoz J.F."/>
            <person name="Gauthier G.M."/>
            <person name="Desjardins C.A."/>
            <person name="Gallo J.E."/>
            <person name="Holder J."/>
            <person name="Sullivan T.D."/>
            <person name="Marty A.J."/>
            <person name="Carmen J.C."/>
            <person name="Chen Z."/>
            <person name="Ding L."/>
            <person name="Gujja S."/>
            <person name="Magrini V."/>
            <person name="Misas E."/>
            <person name="Mitreva M."/>
            <person name="Priest M."/>
            <person name="Saif S."/>
            <person name="Whiston E.A."/>
            <person name="Young S."/>
            <person name="Zeng Q."/>
            <person name="Goldman W.E."/>
            <person name="Mardis E.R."/>
            <person name="Taylor J.W."/>
            <person name="McEwen J.G."/>
            <person name="Clay O.K."/>
            <person name="Klein B.S."/>
            <person name="Cuomo C.A."/>
        </authorList>
    </citation>
    <scope>NUCLEOTIDE SEQUENCE [LARGE SCALE GENOMIC DNA]</scope>
    <source>
        <strain evidence="3">UAMH 139</strain>
    </source>
</reference>
<dbReference type="InterPro" id="IPR036291">
    <property type="entry name" value="NAD(P)-bd_dom_sf"/>
</dbReference>
<protein>
    <recommendedName>
        <fullName evidence="4">Toxin biosynthesis ketoreductase</fullName>
    </recommendedName>
</protein>
<organism evidence="2 3">
    <name type="scientific">Blastomyces silverae</name>
    <dbReference type="NCBI Taxonomy" id="2060906"/>
    <lineage>
        <taxon>Eukaryota</taxon>
        <taxon>Fungi</taxon>
        <taxon>Dikarya</taxon>
        <taxon>Ascomycota</taxon>
        <taxon>Pezizomycotina</taxon>
        <taxon>Eurotiomycetes</taxon>
        <taxon>Eurotiomycetidae</taxon>
        <taxon>Onygenales</taxon>
        <taxon>Ajellomycetaceae</taxon>
        <taxon>Blastomyces</taxon>
    </lineage>
</organism>
<evidence type="ECO:0000256" key="1">
    <source>
        <dbReference type="ARBA" id="ARBA00006484"/>
    </source>
</evidence>
<dbReference type="GO" id="GO:0016491">
    <property type="term" value="F:oxidoreductase activity"/>
    <property type="evidence" value="ECO:0007669"/>
    <property type="project" value="TreeGrafter"/>
</dbReference>
<dbReference type="SUPFAM" id="SSF51735">
    <property type="entry name" value="NAD(P)-binding Rossmann-fold domains"/>
    <property type="match status" value="1"/>
</dbReference>
<dbReference type="InterPro" id="IPR002347">
    <property type="entry name" value="SDR_fam"/>
</dbReference>
<comment type="caution">
    <text evidence="2">The sequence shown here is derived from an EMBL/GenBank/DDBJ whole genome shotgun (WGS) entry which is preliminary data.</text>
</comment>
<sequence length="277" mass="29533">MSSNAHTNTVYAITGANRGIGLGLVQTYLSRPNTTVIGMVRNSASASMLREATSTTAETRGANSILYIVEIDFSDPTITNAPDKIRELVLAGTKNISHINTLILSAAMLTPMVPTLSITAADLRKCFEVNTIAPLMTFQALWPLLRAAEGPKKFIMLSSSVASIGAMEPFAGAAYAMSKVAMNWATKSFHEQIVGKDGDGEGLVSVVVHPGWVTAGMGVETASQWGVDCKEMLEAGYMVNPDKSIQELVKVVDGVTRENDGGKFLTGVKGSRMEVSW</sequence>
<gene>
    <name evidence="2" type="ORF">EMPG_12184</name>
</gene>
<dbReference type="CDD" id="cd05325">
    <property type="entry name" value="carb_red_sniffer_like_SDR_c"/>
    <property type="match status" value="1"/>
</dbReference>
<dbReference type="Pfam" id="PF00106">
    <property type="entry name" value="adh_short"/>
    <property type="match status" value="1"/>
</dbReference>
<keyword evidence="3" id="KW-1185">Reference proteome</keyword>
<dbReference type="PANTHER" id="PTHR43544:SF26">
    <property type="entry name" value="SHORT CHAIN DEHYDROGENASE_REDUCTASE FAMILY OXIDOREDUCTASE (JCVI)"/>
    <property type="match status" value="1"/>
</dbReference>
<evidence type="ECO:0000313" key="3">
    <source>
        <dbReference type="Proteomes" id="UP000053573"/>
    </source>
</evidence>
<dbReference type="Gene3D" id="3.40.50.720">
    <property type="entry name" value="NAD(P)-binding Rossmann-like Domain"/>
    <property type="match status" value="1"/>
</dbReference>
<dbReference type="EMBL" id="LDEV01000689">
    <property type="protein sequence ID" value="KLJ12817.1"/>
    <property type="molecule type" value="Genomic_DNA"/>
</dbReference>
<evidence type="ECO:0008006" key="4">
    <source>
        <dbReference type="Google" id="ProtNLM"/>
    </source>
</evidence>
<name>A0A0H1BP95_9EURO</name>
<evidence type="ECO:0000313" key="2">
    <source>
        <dbReference type="EMBL" id="KLJ12817.1"/>
    </source>
</evidence>
<comment type="similarity">
    <text evidence="1">Belongs to the short-chain dehydrogenases/reductases (SDR) family.</text>
</comment>
<dbReference type="PANTHER" id="PTHR43544">
    <property type="entry name" value="SHORT-CHAIN DEHYDROGENASE/REDUCTASE"/>
    <property type="match status" value="1"/>
</dbReference>
<dbReference type="InterPro" id="IPR051468">
    <property type="entry name" value="Fungal_SecMetab_SDRs"/>
</dbReference>
<dbReference type="GO" id="GO:0005737">
    <property type="term" value="C:cytoplasm"/>
    <property type="evidence" value="ECO:0007669"/>
    <property type="project" value="TreeGrafter"/>
</dbReference>
<dbReference type="OrthoDB" id="9876299at2759"/>
<dbReference type="Proteomes" id="UP000053573">
    <property type="component" value="Unassembled WGS sequence"/>
</dbReference>
<proteinExistence type="inferred from homology"/>
<accession>A0A0H1BP95</accession>
<dbReference type="AlphaFoldDB" id="A0A0H1BP95"/>